<dbReference type="SUPFAM" id="SSF54791">
    <property type="entry name" value="Eukaryotic type KH-domain (KH-domain type I)"/>
    <property type="match status" value="1"/>
</dbReference>
<dbReference type="PANTHER" id="PTHR22948">
    <property type="entry name" value="TUDOR DOMAIN CONTAINING PROTEIN"/>
    <property type="match status" value="1"/>
</dbReference>
<evidence type="ECO:0000256" key="1">
    <source>
        <dbReference type="PROSITE-ProRule" id="PRU00117"/>
    </source>
</evidence>
<dbReference type="SMART" id="SM00322">
    <property type="entry name" value="KH"/>
    <property type="match status" value="1"/>
</dbReference>
<dbReference type="SMART" id="SM00333">
    <property type="entry name" value="TUDOR"/>
    <property type="match status" value="1"/>
</dbReference>
<dbReference type="InterPro" id="IPR047367">
    <property type="entry name" value="Tudor_AKAP1"/>
</dbReference>
<dbReference type="PROSITE" id="PS50084">
    <property type="entry name" value="KH_TYPE_1"/>
    <property type="match status" value="1"/>
</dbReference>
<feature type="region of interest" description="Disordered" evidence="2">
    <location>
        <begin position="461"/>
        <end position="483"/>
    </location>
</feature>
<dbReference type="RefSeq" id="XP_014664258.1">
    <property type="nucleotide sequence ID" value="XM_014808772.1"/>
</dbReference>
<dbReference type="Gene3D" id="2.40.50.90">
    <property type="match status" value="1"/>
</dbReference>
<keyword evidence="5" id="KW-1185">Reference proteome</keyword>
<dbReference type="GeneID" id="106806733"/>
<feature type="compositionally biased region" description="Basic and acidic residues" evidence="2">
    <location>
        <begin position="99"/>
        <end position="112"/>
    </location>
</feature>
<feature type="region of interest" description="Disordered" evidence="2">
    <location>
        <begin position="367"/>
        <end position="423"/>
    </location>
</feature>
<dbReference type="InterPro" id="IPR002999">
    <property type="entry name" value="Tudor"/>
</dbReference>
<dbReference type="InterPro" id="IPR004087">
    <property type="entry name" value="KH_dom"/>
</dbReference>
<evidence type="ECO:0000313" key="6">
    <source>
        <dbReference type="RefSeq" id="XP_014664258.1"/>
    </source>
</evidence>
<dbReference type="Pfam" id="PF00567">
    <property type="entry name" value="TUDOR"/>
    <property type="match status" value="1"/>
</dbReference>
<dbReference type="InterPro" id="IPR004088">
    <property type="entry name" value="KH_dom_type_1"/>
</dbReference>
<dbReference type="Gene3D" id="3.30.1370.10">
    <property type="entry name" value="K Homology domain, type 1"/>
    <property type="match status" value="1"/>
</dbReference>
<proteinExistence type="predicted"/>
<feature type="region of interest" description="Disordered" evidence="2">
    <location>
        <begin position="151"/>
        <end position="187"/>
    </location>
</feature>
<feature type="region of interest" description="Disordered" evidence="2">
    <location>
        <begin position="62"/>
        <end position="119"/>
    </location>
</feature>
<gene>
    <name evidence="6 7 8" type="primary">LOC106806733</name>
</gene>
<feature type="transmembrane region" description="Helical" evidence="3">
    <location>
        <begin position="7"/>
        <end position="27"/>
    </location>
</feature>
<organism evidence="5 8">
    <name type="scientific">Priapulus caudatus</name>
    <name type="common">Priapulid worm</name>
    <dbReference type="NCBI Taxonomy" id="37621"/>
    <lineage>
        <taxon>Eukaryota</taxon>
        <taxon>Metazoa</taxon>
        <taxon>Ecdysozoa</taxon>
        <taxon>Scalidophora</taxon>
        <taxon>Priapulida</taxon>
        <taxon>Priapulimorpha</taxon>
        <taxon>Priapulimorphida</taxon>
        <taxon>Priapulidae</taxon>
        <taxon>Priapulus</taxon>
    </lineage>
</organism>
<dbReference type="PROSITE" id="PS50304">
    <property type="entry name" value="TUDOR"/>
    <property type="match status" value="1"/>
</dbReference>
<dbReference type="InterPro" id="IPR035437">
    <property type="entry name" value="SNase_OB-fold_sf"/>
</dbReference>
<dbReference type="InterPro" id="IPR047368">
    <property type="entry name" value="KH-I_AKAP1"/>
</dbReference>
<protein>
    <submittedName>
        <fullName evidence="6 7">Uncharacterized protein LOC106806733 isoform X1</fullName>
    </submittedName>
</protein>
<dbReference type="RefSeq" id="XP_014664260.1">
    <property type="nucleotide sequence ID" value="XM_014808774.1"/>
</dbReference>
<dbReference type="CDD" id="cd22395">
    <property type="entry name" value="KH-I_AKAP1"/>
    <property type="match status" value="1"/>
</dbReference>
<keyword evidence="3" id="KW-0812">Transmembrane</keyword>
<feature type="compositionally biased region" description="Basic and acidic residues" evidence="2">
    <location>
        <begin position="380"/>
        <end position="390"/>
    </location>
</feature>
<keyword evidence="3" id="KW-1133">Transmembrane helix</keyword>
<dbReference type="CDD" id="cd20407">
    <property type="entry name" value="Tudor_AKAP1"/>
    <property type="match status" value="1"/>
</dbReference>
<dbReference type="Gene3D" id="2.30.30.140">
    <property type="match status" value="1"/>
</dbReference>
<feature type="domain" description="Tudor" evidence="4">
    <location>
        <begin position="651"/>
        <end position="711"/>
    </location>
</feature>
<reference evidence="6 7" key="1">
    <citation type="submission" date="2025-05" db="UniProtKB">
        <authorList>
            <consortium name="RefSeq"/>
        </authorList>
    </citation>
    <scope>IDENTIFICATION</scope>
</reference>
<feature type="compositionally biased region" description="Basic and acidic residues" evidence="2">
    <location>
        <begin position="169"/>
        <end position="184"/>
    </location>
</feature>
<accession>A0ABM1DWD9</accession>
<dbReference type="PANTHER" id="PTHR22948:SF65">
    <property type="entry name" value="A-KINASE ANCHORING PROTEIN 1"/>
    <property type="match status" value="1"/>
</dbReference>
<dbReference type="SUPFAM" id="SSF63748">
    <property type="entry name" value="Tudor/PWWP/MBT"/>
    <property type="match status" value="1"/>
</dbReference>
<dbReference type="Pfam" id="PF00013">
    <property type="entry name" value="KH_1"/>
    <property type="match status" value="1"/>
</dbReference>
<keyword evidence="3" id="KW-0472">Membrane</keyword>
<dbReference type="InterPro" id="IPR050621">
    <property type="entry name" value="Tudor_domain_containing"/>
</dbReference>
<evidence type="ECO:0000313" key="5">
    <source>
        <dbReference type="Proteomes" id="UP000695022"/>
    </source>
</evidence>
<evidence type="ECO:0000313" key="7">
    <source>
        <dbReference type="RefSeq" id="XP_014664259.1"/>
    </source>
</evidence>
<feature type="compositionally biased region" description="Basic and acidic residues" evidence="2">
    <location>
        <begin position="397"/>
        <end position="423"/>
    </location>
</feature>
<dbReference type="RefSeq" id="XP_014664259.1">
    <property type="nucleotide sequence ID" value="XM_014808773.1"/>
</dbReference>
<evidence type="ECO:0000256" key="2">
    <source>
        <dbReference type="SAM" id="MobiDB-lite"/>
    </source>
</evidence>
<dbReference type="InterPro" id="IPR036612">
    <property type="entry name" value="KH_dom_type_1_sf"/>
</dbReference>
<sequence length="796" mass="86466">MSPKPQVALGVGVAVSALVAVLSYIWYSERQKIPRGQCLNKSVIDLENAAKIHDSIGELTEVKKQGNSSNRGDGDASTKLNSEVGRATDSVGHRPSKLTADDGRHTGSETEKPPSSSVQLSAVSGVSACSDAGDSAAVVREDLVTRGVAAQQDAAPCDVATEQETESDLDTHLDTDEKRSHVQEAEESESCDDCLSITNLTSAEVKEAVEATTLVDDLMKSTEEEQECCIVTKEDCIVVSAQPCENVPEWDNSVNAVPVTQPIAIPARNTSDAMPVSTSRPMNIPPAQTLTWGSMLDEDNMQEGESPQSHALLNTNNSHSCNNLVDAAADDDSDAVRSLIVTPRKSAKPEPFRVPLEEIECITSSTAPGQKKCKNVSPKKSSEEWAEQKGGRKGRRRSPEKESAVETKSSDQSETKGEDCHSDCHGEVRTYAMVTAGTSGGAAVAVTRPASIGSPMEHLMNSSVSSDHHSVESNDSGKGASDIMQSHIDEPLHDFSLYEFEMPQQLVGKLIGKLGRNVKSLRDKTGANVYIKRHPYFDTYKLCAVEGTPEEIKLALAVISKRFPPAKFPEMTLVQVNAPVDPSVFMPENMQQLPFPEEIPVDVIVSSLVSACQVFLQQPTHPTYPTLRLLDESMQLCYHTENAVIPQLPRPIEVGVICAVPVAGMDGWYRAQVVQTQDETDEVDVRFCDYGGYCRMAASSLRQIRSDFMSLPFQATECYLANISPLDETEGFSIEAAAELEELTQGRVIQAQIVGRAEDGVPYVHLYSPVSAVEAAFVNRELVNRGVVQWTEKDLW</sequence>
<dbReference type="Proteomes" id="UP000695022">
    <property type="component" value="Unplaced"/>
</dbReference>
<evidence type="ECO:0000256" key="3">
    <source>
        <dbReference type="SAM" id="Phobius"/>
    </source>
</evidence>
<evidence type="ECO:0000259" key="4">
    <source>
        <dbReference type="PROSITE" id="PS50304"/>
    </source>
</evidence>
<name>A0ABM1DWD9_PRICU</name>
<evidence type="ECO:0000313" key="8">
    <source>
        <dbReference type="RefSeq" id="XP_014664260.1"/>
    </source>
</evidence>
<keyword evidence="1" id="KW-0694">RNA-binding</keyword>